<sequence>MKLVPVALMYLGSLAFLGADTARLDVASEFRKKWNKWALSRGKRDLRVSSSYPTGLADVKAGPAQNLIRPQDVKGPSRSPQTSSPDAARIRVKRYRQTMNNFQGLRSFGCRFGTCTVQKLAHQIYQFTDKDKDDVAPRNKISPQGYGRRRRRSLPMADQGRTLLSLAPPARGAPASRAHQVLTALLRI</sequence>
<keyword evidence="13" id="KW-1185">Reference proteome</keyword>
<comment type="function">
    <text evidence="10">ADM function is mediated by the CALCRL-RAMP2 and CALCRL-RAMP3 receptor complexes with ADM showing the highest potency for the CALCRL-RAMP2 complex.</text>
</comment>
<keyword evidence="8" id="KW-1015">Disulfide bond</keyword>
<dbReference type="OrthoDB" id="8771893at2759"/>
<dbReference type="PANTHER" id="PTHR23414:SF3">
    <property type="entry name" value="PRO-ADRENOMEDULLIN"/>
    <property type="match status" value="1"/>
</dbReference>
<keyword evidence="6 12" id="KW-0732">Signal</keyword>
<dbReference type="AlphaFoldDB" id="A0A2Y9D8J5"/>
<evidence type="ECO:0000313" key="13">
    <source>
        <dbReference type="Proteomes" id="UP000248480"/>
    </source>
</evidence>
<feature type="region of interest" description="Disordered" evidence="11">
    <location>
        <begin position="60"/>
        <end position="88"/>
    </location>
</feature>
<evidence type="ECO:0000256" key="7">
    <source>
        <dbReference type="ARBA" id="ARBA00022815"/>
    </source>
</evidence>
<comment type="subcellular location">
    <subcellularLocation>
        <location evidence="1">Secreted</location>
    </subcellularLocation>
</comment>
<dbReference type="InterPro" id="IPR021116">
    <property type="entry name" value="Calcitonin/adrenomedullin"/>
</dbReference>
<dbReference type="GO" id="GO:0031700">
    <property type="term" value="F:adrenomedullin receptor binding"/>
    <property type="evidence" value="ECO:0007669"/>
    <property type="project" value="TreeGrafter"/>
</dbReference>
<evidence type="ECO:0000256" key="1">
    <source>
        <dbReference type="ARBA" id="ARBA00004613"/>
    </source>
</evidence>
<dbReference type="STRING" id="127582.A0A2Y9D8J5"/>
<dbReference type="GO" id="GO:0003073">
    <property type="term" value="P:regulation of systemic arterial blood pressure"/>
    <property type="evidence" value="ECO:0007669"/>
    <property type="project" value="TreeGrafter"/>
</dbReference>
<evidence type="ECO:0000256" key="2">
    <source>
        <dbReference type="ARBA" id="ARBA00010575"/>
    </source>
</evidence>
<feature type="signal peptide" evidence="12">
    <location>
        <begin position="1"/>
        <end position="19"/>
    </location>
</feature>
<dbReference type="Pfam" id="PF00214">
    <property type="entry name" value="Calc_CGRP_IAPP"/>
    <property type="match status" value="1"/>
</dbReference>
<name>A0A2Y9D8J5_TRIMA</name>
<keyword evidence="5" id="KW-0372">Hormone</keyword>
<dbReference type="InterPro" id="IPR051665">
    <property type="entry name" value="Adrenomedullin-reg_peptide"/>
</dbReference>
<dbReference type="GO" id="GO:0005615">
    <property type="term" value="C:extracellular space"/>
    <property type="evidence" value="ECO:0007669"/>
    <property type="project" value="TreeGrafter"/>
</dbReference>
<gene>
    <name evidence="14" type="primary">ADM</name>
</gene>
<dbReference type="InParanoid" id="A0A2Y9D8J5"/>
<dbReference type="FunCoup" id="A0A2Y9D8J5">
    <property type="interactions" value="569"/>
</dbReference>
<protein>
    <recommendedName>
        <fullName evidence="9">Pro-adrenomedullin</fullName>
    </recommendedName>
</protein>
<proteinExistence type="inferred from homology"/>
<dbReference type="GO" id="GO:0005179">
    <property type="term" value="F:hormone activity"/>
    <property type="evidence" value="ECO:0007669"/>
    <property type="project" value="UniProtKB-KW"/>
</dbReference>
<dbReference type="KEGG" id="tmu:101349497"/>
<evidence type="ECO:0000256" key="10">
    <source>
        <dbReference type="ARBA" id="ARBA00049577"/>
    </source>
</evidence>
<accession>A0A2Y9D8J5</accession>
<dbReference type="GeneID" id="101349497"/>
<dbReference type="GO" id="GO:1990410">
    <property type="term" value="P:adrenomedullin receptor signaling pathway"/>
    <property type="evidence" value="ECO:0007669"/>
    <property type="project" value="TreeGrafter"/>
</dbReference>
<feature type="region of interest" description="Disordered" evidence="11">
    <location>
        <begin position="133"/>
        <end position="155"/>
    </location>
</feature>
<evidence type="ECO:0000256" key="11">
    <source>
        <dbReference type="SAM" id="MobiDB-lite"/>
    </source>
</evidence>
<evidence type="ECO:0000256" key="4">
    <source>
        <dbReference type="ARBA" id="ARBA00022685"/>
    </source>
</evidence>
<evidence type="ECO:0000256" key="8">
    <source>
        <dbReference type="ARBA" id="ARBA00023157"/>
    </source>
</evidence>
<feature type="chain" id="PRO_5015910662" description="Pro-adrenomedullin" evidence="12">
    <location>
        <begin position="20"/>
        <end position="188"/>
    </location>
</feature>
<dbReference type="CTD" id="133"/>
<evidence type="ECO:0000256" key="5">
    <source>
        <dbReference type="ARBA" id="ARBA00022702"/>
    </source>
</evidence>
<evidence type="ECO:0000256" key="12">
    <source>
        <dbReference type="SAM" id="SignalP"/>
    </source>
</evidence>
<dbReference type="GO" id="GO:0007189">
    <property type="term" value="P:adenylate cyclase-activating G protein-coupled receptor signaling pathway"/>
    <property type="evidence" value="ECO:0007669"/>
    <property type="project" value="TreeGrafter"/>
</dbReference>
<comment type="similarity">
    <text evidence="2">Belongs to the adrenomedullin family.</text>
</comment>
<keyword evidence="3" id="KW-0964">Secreted</keyword>
<keyword evidence="4" id="KW-0165">Cleavage on pair of basic residues</keyword>
<organism evidence="13 14">
    <name type="scientific">Trichechus manatus latirostris</name>
    <name type="common">Florida manatee</name>
    <dbReference type="NCBI Taxonomy" id="127582"/>
    <lineage>
        <taxon>Eukaryota</taxon>
        <taxon>Metazoa</taxon>
        <taxon>Chordata</taxon>
        <taxon>Craniata</taxon>
        <taxon>Vertebrata</taxon>
        <taxon>Euteleostomi</taxon>
        <taxon>Mammalia</taxon>
        <taxon>Eutheria</taxon>
        <taxon>Afrotheria</taxon>
        <taxon>Sirenia</taxon>
        <taxon>Trichechidae</taxon>
        <taxon>Trichechus</taxon>
    </lineage>
</organism>
<reference evidence="14" key="1">
    <citation type="submission" date="2025-08" db="UniProtKB">
        <authorList>
            <consortium name="RefSeq"/>
        </authorList>
    </citation>
    <scope>IDENTIFICATION</scope>
</reference>
<dbReference type="PRINTS" id="PR00801">
    <property type="entry name" value="ADRENOMEDULN"/>
</dbReference>
<evidence type="ECO:0000256" key="6">
    <source>
        <dbReference type="ARBA" id="ARBA00022729"/>
    </source>
</evidence>
<evidence type="ECO:0000256" key="3">
    <source>
        <dbReference type="ARBA" id="ARBA00022525"/>
    </source>
</evidence>
<dbReference type="PANTHER" id="PTHR23414">
    <property type="entry name" value="ADRENOMEDULLIN, ADM"/>
    <property type="match status" value="1"/>
</dbReference>
<dbReference type="GO" id="GO:0010460">
    <property type="term" value="P:positive regulation of heart rate"/>
    <property type="evidence" value="ECO:0007669"/>
    <property type="project" value="TreeGrafter"/>
</dbReference>
<dbReference type="RefSeq" id="XP_004369699.1">
    <property type="nucleotide sequence ID" value="XM_004369642.1"/>
</dbReference>
<dbReference type="Proteomes" id="UP000248480">
    <property type="component" value="Unplaced"/>
</dbReference>
<evidence type="ECO:0000256" key="9">
    <source>
        <dbReference type="ARBA" id="ARBA00023472"/>
    </source>
</evidence>
<dbReference type="InterPro" id="IPR001710">
    <property type="entry name" value="Pro-ADM"/>
</dbReference>
<keyword evidence="7" id="KW-0027">Amidation</keyword>
<evidence type="ECO:0000313" key="14">
    <source>
        <dbReference type="RefSeq" id="XP_004369699.1"/>
    </source>
</evidence>